<reference evidence="4" key="1">
    <citation type="journal article" date="2019" name="Int. J. Syst. Evol. Microbiol.">
        <title>The Global Catalogue of Microorganisms (GCM) 10K type strain sequencing project: providing services to taxonomists for standard genome sequencing and annotation.</title>
        <authorList>
            <consortium name="The Broad Institute Genomics Platform"/>
            <consortium name="The Broad Institute Genome Sequencing Center for Infectious Disease"/>
            <person name="Wu L."/>
            <person name="Ma J."/>
        </authorList>
    </citation>
    <scope>NUCLEOTIDE SEQUENCE [LARGE SCALE GENOMIC DNA]</scope>
    <source>
        <strain evidence="4">CGMCC 4.7397</strain>
    </source>
</reference>
<feature type="region of interest" description="Disordered" evidence="1">
    <location>
        <begin position="154"/>
        <end position="214"/>
    </location>
</feature>
<keyword evidence="2" id="KW-1133">Transmembrane helix</keyword>
<feature type="compositionally biased region" description="Polar residues" evidence="1">
    <location>
        <begin position="188"/>
        <end position="202"/>
    </location>
</feature>
<dbReference type="EMBL" id="JBHSQK010000005">
    <property type="protein sequence ID" value="MFC5947061.1"/>
    <property type="molecule type" value="Genomic_DNA"/>
</dbReference>
<dbReference type="Proteomes" id="UP001596119">
    <property type="component" value="Unassembled WGS sequence"/>
</dbReference>
<keyword evidence="2" id="KW-0812">Transmembrane</keyword>
<comment type="caution">
    <text evidence="3">The sequence shown here is derived from an EMBL/GenBank/DDBJ whole genome shotgun (WGS) entry which is preliminary data.</text>
</comment>
<evidence type="ECO:0000313" key="4">
    <source>
        <dbReference type="Proteomes" id="UP001596119"/>
    </source>
</evidence>
<protein>
    <submittedName>
        <fullName evidence="3">Uncharacterized protein</fullName>
    </submittedName>
</protein>
<feature type="transmembrane region" description="Helical" evidence="2">
    <location>
        <begin position="29"/>
        <end position="51"/>
    </location>
</feature>
<evidence type="ECO:0000256" key="2">
    <source>
        <dbReference type="SAM" id="Phobius"/>
    </source>
</evidence>
<accession>A0ABW1I019</accession>
<organism evidence="3 4">
    <name type="scientific">Pseudonocardia lutea</name>
    <dbReference type="NCBI Taxonomy" id="2172015"/>
    <lineage>
        <taxon>Bacteria</taxon>
        <taxon>Bacillati</taxon>
        <taxon>Actinomycetota</taxon>
        <taxon>Actinomycetes</taxon>
        <taxon>Pseudonocardiales</taxon>
        <taxon>Pseudonocardiaceae</taxon>
        <taxon>Pseudonocardia</taxon>
    </lineage>
</organism>
<keyword evidence="4" id="KW-1185">Reference proteome</keyword>
<proteinExistence type="predicted"/>
<name>A0ABW1I019_9PSEU</name>
<dbReference type="RefSeq" id="WP_379563554.1">
    <property type="nucleotide sequence ID" value="NZ_JBHSQK010000005.1"/>
</dbReference>
<gene>
    <name evidence="3" type="ORF">ACFQH9_02060</name>
</gene>
<evidence type="ECO:0000313" key="3">
    <source>
        <dbReference type="EMBL" id="MFC5947061.1"/>
    </source>
</evidence>
<sequence>MTLPVAVIPVPAPPAEQHWYDLSQAVVDWAQVIGAFLGLVAIMVALYALWAQGRDAIRERRAQHELEVLRDLVPLVVEKPDGYREANALVRMLPPDEVRLVRITADRCMKLLDYLIETQTHRDETWLAANTWVEQRERMEREVIAAIESRVRRKKRRPFQKPEAPQKAEDRVTTSAAENGVPFPDEINWQSGSDNATAQERGSNSEDGEPRARN</sequence>
<keyword evidence="2" id="KW-0472">Membrane</keyword>
<evidence type="ECO:0000256" key="1">
    <source>
        <dbReference type="SAM" id="MobiDB-lite"/>
    </source>
</evidence>